<protein>
    <recommendedName>
        <fullName evidence="6">MORN repeat-containing protein 5</fullName>
    </recommendedName>
</protein>
<dbReference type="Proteomes" id="UP000475862">
    <property type="component" value="Unassembled WGS sequence"/>
</dbReference>
<gene>
    <name evidence="4" type="ORF">AGLY_000232</name>
</gene>
<evidence type="ECO:0008006" key="6">
    <source>
        <dbReference type="Google" id="ProtNLM"/>
    </source>
</evidence>
<dbReference type="InterPro" id="IPR003409">
    <property type="entry name" value="MORN"/>
</dbReference>
<sequence>MKWFKVISTVYALVFVSFSYFTQCSGAPPTAPLRSLAQNSTKAISLKCTPLARCVPSKPKVFPATAAVASALADLLKTAVEPSNEHQHRPNYTLHQFPEVLRIFARFIGIVVSPPSTPSPTSITPTPSTSTAPPTTEMPSTPYETDDSATTQTVLPTTPSDSPIACPPTTPQTLKKLMSLFVPVSAIPSLPTAQPSSAVTLPKLFRKAAPLLPPPCLPAPLLPPPSLPALPVPPCIPSPPISPATLAALLATLKAAAPVSPLATLPVPPPAKPVFGPAPTVATTLSVPAPAPQVIAPGPAPGPLIVQLPSVAGKTAPIVVPAGPAPNLLVKLTQSPAPAPIILPGAAPGPIVINDGNVVKEQSITSAPAPDPNKIFFALPPPLPTPPVVLPPAPLPKVFFNPGLYVQKPDIVYQTPVGLPQLFLIPSPCACPAPGLYSDVEDEHNFGNEYTPEDEYGDETDFAHDALSVIGAYKGQRNSNDERHGFGKAILPNGDAYVGTYKNGHRHGRGQYRFKNGAIYQGCYREGLRHGKGVMRYPDKSYWIDNKKDGTGVFKFKNNDKFSGSWKYDMKHGLGTYTFCKTGAILKGMWLDDKKVNNFQVFYPISDGTGFTFHGTWDDNEMVSGKGYFVFEHLKCMQSGTYVENPFYENAKSDELKNKSCKSLWLSNEILPIISGMLPSLPKSRPVARVTSSCDTSFLLDDKVSVVDVPSPTMSRVEMYEHKDDLWAEMEDLETESKYNLQEADAKSSNYREQDE</sequence>
<proteinExistence type="predicted"/>
<dbReference type="SMART" id="SM00698">
    <property type="entry name" value="MORN"/>
    <property type="match status" value="5"/>
</dbReference>
<feature type="signal peptide" evidence="3">
    <location>
        <begin position="1"/>
        <end position="26"/>
    </location>
</feature>
<feature type="chain" id="PRO_5026254325" description="MORN repeat-containing protein 5" evidence="3">
    <location>
        <begin position="27"/>
        <end position="756"/>
    </location>
</feature>
<dbReference type="Pfam" id="PF02493">
    <property type="entry name" value="MORN"/>
    <property type="match status" value="5"/>
</dbReference>
<feature type="compositionally biased region" description="Polar residues" evidence="2">
    <location>
        <begin position="148"/>
        <end position="161"/>
    </location>
</feature>
<feature type="compositionally biased region" description="Low complexity" evidence="2">
    <location>
        <begin position="119"/>
        <end position="142"/>
    </location>
</feature>
<comment type="caution">
    <text evidence="4">The sequence shown here is derived from an EMBL/GenBank/DDBJ whole genome shotgun (WGS) entry which is preliminary data.</text>
</comment>
<accession>A0A6G0U7E0</accession>
<dbReference type="OrthoDB" id="423343at2759"/>
<evidence type="ECO:0000256" key="3">
    <source>
        <dbReference type="SAM" id="SignalP"/>
    </source>
</evidence>
<evidence type="ECO:0000313" key="4">
    <source>
        <dbReference type="EMBL" id="KAE9544690.1"/>
    </source>
</evidence>
<dbReference type="SUPFAM" id="SSF82185">
    <property type="entry name" value="Histone H3 K4-specific methyltransferase SET7/9 N-terminal domain"/>
    <property type="match status" value="2"/>
</dbReference>
<dbReference type="Gene3D" id="2.20.110.10">
    <property type="entry name" value="Histone H3 K4-specific methyltransferase SET7/9 N-terminal domain"/>
    <property type="match status" value="2"/>
</dbReference>
<evidence type="ECO:0000313" key="5">
    <source>
        <dbReference type="Proteomes" id="UP000475862"/>
    </source>
</evidence>
<name>A0A6G0U7E0_APHGL</name>
<dbReference type="PANTHER" id="PTHR23084:SF263">
    <property type="entry name" value="MORN REPEAT-CONTAINING PROTEIN 1"/>
    <property type="match status" value="1"/>
</dbReference>
<organism evidence="4 5">
    <name type="scientific">Aphis glycines</name>
    <name type="common">Soybean aphid</name>
    <dbReference type="NCBI Taxonomy" id="307491"/>
    <lineage>
        <taxon>Eukaryota</taxon>
        <taxon>Metazoa</taxon>
        <taxon>Ecdysozoa</taxon>
        <taxon>Arthropoda</taxon>
        <taxon>Hexapoda</taxon>
        <taxon>Insecta</taxon>
        <taxon>Pterygota</taxon>
        <taxon>Neoptera</taxon>
        <taxon>Paraneoptera</taxon>
        <taxon>Hemiptera</taxon>
        <taxon>Sternorrhyncha</taxon>
        <taxon>Aphidomorpha</taxon>
        <taxon>Aphidoidea</taxon>
        <taxon>Aphididae</taxon>
        <taxon>Aphidini</taxon>
        <taxon>Aphis</taxon>
        <taxon>Aphis</taxon>
    </lineage>
</organism>
<keyword evidence="1" id="KW-0677">Repeat</keyword>
<keyword evidence="5" id="KW-1185">Reference proteome</keyword>
<dbReference type="PANTHER" id="PTHR23084">
    <property type="entry name" value="PHOSPHATIDYLINOSITOL-4-PHOSPHATE 5-KINASE RELATED"/>
    <property type="match status" value="1"/>
</dbReference>
<dbReference type="EMBL" id="VYZN01000001">
    <property type="protein sequence ID" value="KAE9544690.1"/>
    <property type="molecule type" value="Genomic_DNA"/>
</dbReference>
<dbReference type="AlphaFoldDB" id="A0A6G0U7E0"/>
<evidence type="ECO:0000256" key="2">
    <source>
        <dbReference type="SAM" id="MobiDB-lite"/>
    </source>
</evidence>
<evidence type="ECO:0000256" key="1">
    <source>
        <dbReference type="ARBA" id="ARBA00022737"/>
    </source>
</evidence>
<reference evidence="4 5" key="1">
    <citation type="submission" date="2019-08" db="EMBL/GenBank/DDBJ databases">
        <title>The genome of the soybean aphid Biotype 1, its phylome, world population structure and adaptation to the North American continent.</title>
        <authorList>
            <person name="Giordano R."/>
            <person name="Donthu R.K."/>
            <person name="Hernandez A.G."/>
            <person name="Wright C.L."/>
            <person name="Zimin A.V."/>
        </authorList>
    </citation>
    <scope>NUCLEOTIDE SEQUENCE [LARGE SCALE GENOMIC DNA]</scope>
    <source>
        <tissue evidence="4">Whole aphids</tissue>
    </source>
</reference>
<feature type="region of interest" description="Disordered" evidence="2">
    <location>
        <begin position="116"/>
        <end position="165"/>
    </location>
</feature>
<keyword evidence="3" id="KW-0732">Signal</keyword>